<reference evidence="1 2" key="1">
    <citation type="submission" date="2015-05" db="EMBL/GenBank/DDBJ databases">
        <title>Whole genome sequence and identification of bacterial endophytes from Costus igneus.</title>
        <authorList>
            <person name="Lee Y.P."/>
            <person name="Gan H.M."/>
            <person name="Eng W."/>
            <person name="Wheatley M.S."/>
            <person name="Caraballo A."/>
            <person name="Polter S."/>
            <person name="Savka M.A."/>
            <person name="Hudson A.O."/>
        </authorList>
    </citation>
    <scope>NUCLEOTIDE SEQUENCE [LARGE SCALE GENOMIC DNA]</scope>
    <source>
        <strain evidence="1 2">RIT379</strain>
    </source>
</reference>
<sequence>MKKLVWSLLAVVLIVSFQVKPAEAAYLPEYDKYIEVSYDQARQIADALGLKNVPLGEQTAQISFDVQEKVIAKIEKILGKEIDRYYIWLTVNGEKVLGIDPPIPQA</sequence>
<dbReference type="EMBL" id="LDPH01000009">
    <property type="protein sequence ID" value="KLV26255.1"/>
    <property type="molecule type" value="Genomic_DNA"/>
</dbReference>
<dbReference type="AlphaFoldDB" id="A0A0J1LBF0"/>
<evidence type="ECO:0000313" key="1">
    <source>
        <dbReference type="EMBL" id="KLV26255.1"/>
    </source>
</evidence>
<protein>
    <submittedName>
        <fullName evidence="1">8-amino-7-oxononanoate synthase</fullName>
    </submittedName>
</protein>
<dbReference type="PATRIC" id="fig|1397.4.peg.5569"/>
<proteinExistence type="predicted"/>
<name>A0A0J1LBF0_NIACI</name>
<gene>
    <name evidence="1" type="ORF">ABW02_11230</name>
</gene>
<keyword evidence="2" id="KW-1185">Reference proteome</keyword>
<evidence type="ECO:0000313" key="2">
    <source>
        <dbReference type="Proteomes" id="UP000036045"/>
    </source>
</evidence>
<dbReference type="OrthoDB" id="2910639at2"/>
<dbReference type="Proteomes" id="UP000036045">
    <property type="component" value="Unassembled WGS sequence"/>
</dbReference>
<dbReference type="RefSeq" id="WP_047942189.1">
    <property type="nucleotide sequence ID" value="NZ_CP053989.1"/>
</dbReference>
<accession>A0A0J1LBF0</accession>
<comment type="caution">
    <text evidence="1">The sequence shown here is derived from an EMBL/GenBank/DDBJ whole genome shotgun (WGS) entry which is preliminary data.</text>
</comment>
<dbReference type="GeneID" id="56350942"/>
<organism evidence="1 2">
    <name type="scientific">Niallia circulans</name>
    <name type="common">Bacillus circulans</name>
    <dbReference type="NCBI Taxonomy" id="1397"/>
    <lineage>
        <taxon>Bacteria</taxon>
        <taxon>Bacillati</taxon>
        <taxon>Bacillota</taxon>
        <taxon>Bacilli</taxon>
        <taxon>Bacillales</taxon>
        <taxon>Bacillaceae</taxon>
        <taxon>Niallia</taxon>
    </lineage>
</organism>